<comment type="caution">
    <text evidence="9">The sequence shown here is derived from an EMBL/GenBank/DDBJ whole genome shotgun (WGS) entry which is preliminary data.</text>
</comment>
<dbReference type="AlphaFoldDB" id="A0A9D2DS70"/>
<reference evidence="9" key="2">
    <citation type="submission" date="2021-04" db="EMBL/GenBank/DDBJ databases">
        <authorList>
            <person name="Gilroy R."/>
        </authorList>
    </citation>
    <scope>NUCLEOTIDE SEQUENCE</scope>
    <source>
        <strain evidence="9">14324</strain>
    </source>
</reference>
<reference evidence="9" key="1">
    <citation type="journal article" date="2021" name="PeerJ">
        <title>Extensive microbial diversity within the chicken gut microbiome revealed by metagenomics and culture.</title>
        <authorList>
            <person name="Gilroy R."/>
            <person name="Ravi A."/>
            <person name="Getino M."/>
            <person name="Pursley I."/>
            <person name="Horton D.L."/>
            <person name="Alikhan N.F."/>
            <person name="Baker D."/>
            <person name="Gharbi K."/>
            <person name="Hall N."/>
            <person name="Watson M."/>
            <person name="Adriaenssens E.M."/>
            <person name="Foster-Nyarko E."/>
            <person name="Jarju S."/>
            <person name="Secka A."/>
            <person name="Antonio M."/>
            <person name="Oren A."/>
            <person name="Chaudhuri R.R."/>
            <person name="La Ragione R."/>
            <person name="Hildebrand F."/>
            <person name="Pallen M.J."/>
        </authorList>
    </citation>
    <scope>NUCLEOTIDE SEQUENCE</scope>
    <source>
        <strain evidence="9">14324</strain>
    </source>
</reference>
<evidence type="ECO:0000256" key="2">
    <source>
        <dbReference type="ARBA" id="ARBA00022448"/>
    </source>
</evidence>
<evidence type="ECO:0000259" key="8">
    <source>
        <dbReference type="PROSITE" id="PS50928"/>
    </source>
</evidence>
<dbReference type="InterPro" id="IPR000515">
    <property type="entry name" value="MetI-like"/>
</dbReference>
<feature type="domain" description="ABC transmembrane type-1" evidence="8">
    <location>
        <begin position="72"/>
        <end position="280"/>
    </location>
</feature>
<dbReference type="GO" id="GO:0055085">
    <property type="term" value="P:transmembrane transport"/>
    <property type="evidence" value="ECO:0007669"/>
    <property type="project" value="InterPro"/>
</dbReference>
<protein>
    <submittedName>
        <fullName evidence="9">Carbohydrate ABC transporter permease</fullName>
    </submittedName>
</protein>
<evidence type="ECO:0000256" key="7">
    <source>
        <dbReference type="RuleBase" id="RU363032"/>
    </source>
</evidence>
<gene>
    <name evidence="9" type="ORF">IAA21_04925</name>
</gene>
<name>A0A9D2DS70_9FIRM</name>
<feature type="transmembrane region" description="Helical" evidence="7">
    <location>
        <begin position="259"/>
        <end position="280"/>
    </location>
</feature>
<dbReference type="SUPFAM" id="SSF161098">
    <property type="entry name" value="MetI-like"/>
    <property type="match status" value="1"/>
</dbReference>
<evidence type="ECO:0000313" key="10">
    <source>
        <dbReference type="Proteomes" id="UP000824041"/>
    </source>
</evidence>
<dbReference type="GO" id="GO:0005886">
    <property type="term" value="C:plasma membrane"/>
    <property type="evidence" value="ECO:0007669"/>
    <property type="project" value="UniProtKB-SubCell"/>
</dbReference>
<evidence type="ECO:0000256" key="5">
    <source>
        <dbReference type="ARBA" id="ARBA00022989"/>
    </source>
</evidence>
<dbReference type="PANTHER" id="PTHR43744">
    <property type="entry name" value="ABC TRANSPORTER PERMEASE PROTEIN MG189-RELATED-RELATED"/>
    <property type="match status" value="1"/>
</dbReference>
<accession>A0A9D2DS70</accession>
<dbReference type="InterPro" id="IPR035906">
    <property type="entry name" value="MetI-like_sf"/>
</dbReference>
<dbReference type="Proteomes" id="UP000824041">
    <property type="component" value="Unassembled WGS sequence"/>
</dbReference>
<dbReference type="CDD" id="cd06261">
    <property type="entry name" value="TM_PBP2"/>
    <property type="match status" value="1"/>
</dbReference>
<comment type="subcellular location">
    <subcellularLocation>
        <location evidence="1 7">Cell membrane</location>
        <topology evidence="1 7">Multi-pass membrane protein</topology>
    </subcellularLocation>
</comment>
<evidence type="ECO:0000256" key="1">
    <source>
        <dbReference type="ARBA" id="ARBA00004651"/>
    </source>
</evidence>
<comment type="similarity">
    <text evidence="7">Belongs to the binding-protein-dependent transport system permease family.</text>
</comment>
<dbReference type="Pfam" id="PF00528">
    <property type="entry name" value="BPD_transp_1"/>
    <property type="match status" value="1"/>
</dbReference>
<dbReference type="EMBL" id="DXBU01000067">
    <property type="protein sequence ID" value="HIZ22128.1"/>
    <property type="molecule type" value="Genomic_DNA"/>
</dbReference>
<feature type="transmembrane region" description="Helical" evidence="7">
    <location>
        <begin position="139"/>
        <end position="156"/>
    </location>
</feature>
<keyword evidence="3" id="KW-1003">Cell membrane</keyword>
<evidence type="ECO:0000256" key="6">
    <source>
        <dbReference type="ARBA" id="ARBA00023136"/>
    </source>
</evidence>
<sequence>MVEHDRLQQTLMHFFMILLVLCCVLPFLLMVMASFTDEQTLIRNGYSFFPEKFSLETYQYIMRSASTIFRGYFMTILVTVIGTFCNITMTVLFAYPLSRKDLPYRNVLSFILFFTMLFNGGLVPTYMMYANTFHIKNTIWALLIPNLMMNAFYVIMMRSFFTASIPDSLIEAAKLDGASEMKILTKVILPLSKPMLVTLVLMVGLTYWNDWMNGMYYVTDNNLNTIQMILNNMIQNVEFLSRSASVLGADAANIKLPTVGIRMGIAVIAVIPIMVIYPFLQKYFVKGIVVGGVKG</sequence>
<feature type="transmembrane region" description="Helical" evidence="7">
    <location>
        <begin position="187"/>
        <end position="208"/>
    </location>
</feature>
<feature type="transmembrane region" description="Helical" evidence="7">
    <location>
        <begin position="12"/>
        <end position="35"/>
    </location>
</feature>
<keyword evidence="5 7" id="KW-1133">Transmembrane helix</keyword>
<feature type="transmembrane region" description="Helical" evidence="7">
    <location>
        <begin position="72"/>
        <end position="95"/>
    </location>
</feature>
<keyword evidence="6 7" id="KW-0472">Membrane</keyword>
<dbReference type="Gene3D" id="1.10.3720.10">
    <property type="entry name" value="MetI-like"/>
    <property type="match status" value="1"/>
</dbReference>
<feature type="transmembrane region" description="Helical" evidence="7">
    <location>
        <begin position="107"/>
        <end position="127"/>
    </location>
</feature>
<dbReference type="PANTHER" id="PTHR43744:SF9">
    <property type="entry name" value="POLYGALACTURONAN_RHAMNOGALACTURONAN TRANSPORT SYSTEM PERMEASE PROTEIN YTCP"/>
    <property type="match status" value="1"/>
</dbReference>
<dbReference type="PROSITE" id="PS50928">
    <property type="entry name" value="ABC_TM1"/>
    <property type="match status" value="1"/>
</dbReference>
<evidence type="ECO:0000256" key="3">
    <source>
        <dbReference type="ARBA" id="ARBA00022475"/>
    </source>
</evidence>
<evidence type="ECO:0000313" key="9">
    <source>
        <dbReference type="EMBL" id="HIZ22128.1"/>
    </source>
</evidence>
<organism evidence="9 10">
    <name type="scientific">Candidatus Blautia faecigallinarum</name>
    <dbReference type="NCBI Taxonomy" id="2838488"/>
    <lineage>
        <taxon>Bacteria</taxon>
        <taxon>Bacillati</taxon>
        <taxon>Bacillota</taxon>
        <taxon>Clostridia</taxon>
        <taxon>Lachnospirales</taxon>
        <taxon>Lachnospiraceae</taxon>
        <taxon>Blautia</taxon>
    </lineage>
</organism>
<proteinExistence type="inferred from homology"/>
<keyword evidence="2 7" id="KW-0813">Transport</keyword>
<keyword evidence="4 7" id="KW-0812">Transmembrane</keyword>
<evidence type="ECO:0000256" key="4">
    <source>
        <dbReference type="ARBA" id="ARBA00022692"/>
    </source>
</evidence>